<evidence type="ECO:0000313" key="3">
    <source>
        <dbReference type="Proteomes" id="UP001501207"/>
    </source>
</evidence>
<dbReference type="SUPFAM" id="SSF69618">
    <property type="entry name" value="HemD-like"/>
    <property type="match status" value="1"/>
</dbReference>
<evidence type="ECO:0000313" key="2">
    <source>
        <dbReference type="EMBL" id="GAA4313872.1"/>
    </source>
</evidence>
<dbReference type="Gene3D" id="3.40.50.10090">
    <property type="match status" value="2"/>
</dbReference>
<dbReference type="EMBL" id="BAABFN010000005">
    <property type="protein sequence ID" value="GAA4313872.1"/>
    <property type="molecule type" value="Genomic_DNA"/>
</dbReference>
<accession>A0ABP8FYV4</accession>
<evidence type="ECO:0000259" key="1">
    <source>
        <dbReference type="Pfam" id="PF02602"/>
    </source>
</evidence>
<protein>
    <recommendedName>
        <fullName evidence="1">Tetrapyrrole biosynthesis uroporphyrinogen III synthase domain-containing protein</fullName>
    </recommendedName>
</protein>
<dbReference type="CDD" id="cd06578">
    <property type="entry name" value="HemD"/>
    <property type="match status" value="1"/>
</dbReference>
<comment type="caution">
    <text evidence="2">The sequence shown here is derived from an EMBL/GenBank/DDBJ whole genome shotgun (WGS) entry which is preliminary data.</text>
</comment>
<dbReference type="InterPro" id="IPR036108">
    <property type="entry name" value="4pyrrol_syn_uPrphyn_synt_sf"/>
</dbReference>
<dbReference type="PANTHER" id="PTHR12390:SF0">
    <property type="entry name" value="UROPORPHYRINOGEN-III SYNTHASE"/>
    <property type="match status" value="1"/>
</dbReference>
<dbReference type="RefSeq" id="WP_344979686.1">
    <property type="nucleotide sequence ID" value="NZ_BAABFN010000005.1"/>
</dbReference>
<feature type="domain" description="Tetrapyrrole biosynthesis uroporphyrinogen III synthase" evidence="1">
    <location>
        <begin position="18"/>
        <end position="227"/>
    </location>
</feature>
<dbReference type="PANTHER" id="PTHR12390">
    <property type="entry name" value="UROPORPHYRINOGEN III SYNTHASE"/>
    <property type="match status" value="1"/>
</dbReference>
<proteinExistence type="predicted"/>
<dbReference type="Pfam" id="PF02602">
    <property type="entry name" value="HEM4"/>
    <property type="match status" value="1"/>
</dbReference>
<gene>
    <name evidence="2" type="ORF">GCM10023143_24390</name>
</gene>
<name>A0ABP8FYV4_9BACT</name>
<sequence length="241" mass="25500">MPDERPHILCTRVLDDALIRSAADKGLQLECRPFIRTGPALTPSLEQTLKSLFGKSITAVFTSVHAVETVASCPPRPGGSTGWHIACLAGTTQTAAASAFPGADIIALGADAGTLAGALLEVPGLQEVYFFCGNLRRDELPRRLSAAGITVNELKVYETVPVPATVPEEFDGICFFSPSAVKSFFTLNRLPAATVCFAIGGTTARELDAFTGNPVVVSPKPNAAQLLDTIADYFKNNNRHA</sequence>
<keyword evidence="3" id="KW-1185">Reference proteome</keyword>
<dbReference type="InterPro" id="IPR003754">
    <property type="entry name" value="4pyrrol_synth_uPrphyn_synth"/>
</dbReference>
<organism evidence="2 3">
    <name type="scientific">Compostibacter hankyongensis</name>
    <dbReference type="NCBI Taxonomy" id="1007089"/>
    <lineage>
        <taxon>Bacteria</taxon>
        <taxon>Pseudomonadati</taxon>
        <taxon>Bacteroidota</taxon>
        <taxon>Chitinophagia</taxon>
        <taxon>Chitinophagales</taxon>
        <taxon>Chitinophagaceae</taxon>
        <taxon>Compostibacter</taxon>
    </lineage>
</organism>
<dbReference type="InterPro" id="IPR039793">
    <property type="entry name" value="UROS/Hem4"/>
</dbReference>
<dbReference type="Proteomes" id="UP001501207">
    <property type="component" value="Unassembled WGS sequence"/>
</dbReference>
<reference evidence="3" key="1">
    <citation type="journal article" date="2019" name="Int. J. Syst. Evol. Microbiol.">
        <title>The Global Catalogue of Microorganisms (GCM) 10K type strain sequencing project: providing services to taxonomists for standard genome sequencing and annotation.</title>
        <authorList>
            <consortium name="The Broad Institute Genomics Platform"/>
            <consortium name="The Broad Institute Genome Sequencing Center for Infectious Disease"/>
            <person name="Wu L."/>
            <person name="Ma J."/>
        </authorList>
    </citation>
    <scope>NUCLEOTIDE SEQUENCE [LARGE SCALE GENOMIC DNA]</scope>
    <source>
        <strain evidence="3">JCM 17664</strain>
    </source>
</reference>